<evidence type="ECO:0000313" key="2">
    <source>
        <dbReference type="EMBL" id="MDD2180509.1"/>
    </source>
</evidence>
<comment type="caution">
    <text evidence="2">The sequence shown here is derived from an EMBL/GenBank/DDBJ whole genome shotgun (WGS) entry which is preliminary data.</text>
</comment>
<feature type="chain" id="PRO_5047334237" evidence="1">
    <location>
        <begin position="22"/>
        <end position="139"/>
    </location>
</feature>
<dbReference type="InterPro" id="IPR018673">
    <property type="entry name" value="DUF2141"/>
</dbReference>
<dbReference type="EMBL" id="JAPCKI010000023">
    <property type="protein sequence ID" value="MDD2180509.1"/>
    <property type="molecule type" value="Genomic_DNA"/>
</dbReference>
<dbReference type="Pfam" id="PF09912">
    <property type="entry name" value="DUF2141"/>
    <property type="match status" value="1"/>
</dbReference>
<evidence type="ECO:0000256" key="1">
    <source>
        <dbReference type="SAM" id="SignalP"/>
    </source>
</evidence>
<reference evidence="2" key="1">
    <citation type="submission" date="2022-10" db="EMBL/GenBank/DDBJ databases">
        <title>Description of microaerobic benzene degrading bacteria.</title>
        <authorList>
            <person name="Bedics A."/>
            <person name="Tancsics A."/>
            <person name="Banerjee S."/>
        </authorList>
    </citation>
    <scope>NUCLEOTIDE SEQUENCE</scope>
    <source>
        <strain evidence="2">D2M1</strain>
    </source>
</reference>
<keyword evidence="1" id="KW-0732">Signal</keyword>
<protein>
    <submittedName>
        <fullName evidence="2">DUF2141 domain-containing protein</fullName>
    </submittedName>
</protein>
<keyword evidence="3" id="KW-1185">Reference proteome</keyword>
<gene>
    <name evidence="2" type="ORF">OIN59_23990</name>
</gene>
<dbReference type="Proteomes" id="UP001148932">
    <property type="component" value="Unassembled WGS sequence"/>
</dbReference>
<accession>A0ABT5S3L1</accession>
<name>A0ABT5S3L1_9BURK</name>
<dbReference type="RefSeq" id="WP_274114536.1">
    <property type="nucleotide sequence ID" value="NZ_JAPCKI010000023.1"/>
</dbReference>
<proteinExistence type="predicted"/>
<sequence length="139" mass="14467">MKWTSIFFSLAATLLPPLASAADLKVAVINGPAAPATLYLALFDTADAFANSQAVASHKVELHDGAAQLVFSGLPAGRYAVKSFADENGNAKLDTNLLGLPTERYGFSNNARGRMGPPTFDAAAVQLDGGSTSITVQLR</sequence>
<evidence type="ECO:0000313" key="3">
    <source>
        <dbReference type="Proteomes" id="UP001148932"/>
    </source>
</evidence>
<feature type="signal peptide" evidence="1">
    <location>
        <begin position="1"/>
        <end position="21"/>
    </location>
</feature>
<organism evidence="2 3">
    <name type="scientific">Acidovorax benzenivorans</name>
    <dbReference type="NCBI Taxonomy" id="2987520"/>
    <lineage>
        <taxon>Bacteria</taxon>
        <taxon>Pseudomonadati</taxon>
        <taxon>Pseudomonadota</taxon>
        <taxon>Betaproteobacteria</taxon>
        <taxon>Burkholderiales</taxon>
        <taxon>Comamonadaceae</taxon>
        <taxon>Acidovorax</taxon>
    </lineage>
</organism>